<proteinExistence type="predicted"/>
<evidence type="ECO:0000256" key="3">
    <source>
        <dbReference type="ARBA" id="ARBA00022676"/>
    </source>
</evidence>
<dbReference type="GO" id="GO:0016757">
    <property type="term" value="F:glycosyltransferase activity"/>
    <property type="evidence" value="ECO:0007669"/>
    <property type="project" value="UniProtKB-KW"/>
</dbReference>
<evidence type="ECO:0000256" key="1">
    <source>
        <dbReference type="ARBA" id="ARBA00004236"/>
    </source>
</evidence>
<gene>
    <name evidence="6" type="ORF">NCTC13291_02185</name>
</gene>
<dbReference type="InterPro" id="IPR029044">
    <property type="entry name" value="Nucleotide-diphossugar_trans"/>
</dbReference>
<evidence type="ECO:0000256" key="4">
    <source>
        <dbReference type="ARBA" id="ARBA00022679"/>
    </source>
</evidence>
<reference evidence="6 7" key="1">
    <citation type="submission" date="2018-06" db="EMBL/GenBank/DDBJ databases">
        <authorList>
            <consortium name="Pathogen Informatics"/>
            <person name="Doyle S."/>
        </authorList>
    </citation>
    <scope>NUCLEOTIDE SEQUENCE [LARGE SCALE GENOMIC DNA]</scope>
    <source>
        <strain evidence="6 7">NCTC13291</strain>
    </source>
</reference>
<dbReference type="AlphaFoldDB" id="A0A379MZY3"/>
<dbReference type="SUPFAM" id="SSF53448">
    <property type="entry name" value="Nucleotide-diphospho-sugar transferases"/>
    <property type="match status" value="1"/>
</dbReference>
<protein>
    <submittedName>
        <fullName evidence="6">Hopene-associated glycosyltransferase HpnB</fullName>
    </submittedName>
</protein>
<dbReference type="EMBL" id="UGVN01000001">
    <property type="protein sequence ID" value="SUE40617.1"/>
    <property type="molecule type" value="Genomic_DNA"/>
</dbReference>
<dbReference type="RefSeq" id="WP_019461684.1">
    <property type="nucleotide sequence ID" value="NZ_AP031462.1"/>
</dbReference>
<name>A0A379MZY3_9PROT</name>
<dbReference type="Proteomes" id="UP000254919">
    <property type="component" value="Unassembled WGS sequence"/>
</dbReference>
<evidence type="ECO:0000256" key="2">
    <source>
        <dbReference type="ARBA" id="ARBA00022475"/>
    </source>
</evidence>
<dbReference type="Pfam" id="PF13641">
    <property type="entry name" value="Glyco_tranf_2_3"/>
    <property type="match status" value="1"/>
</dbReference>
<keyword evidence="3" id="KW-0328">Glycosyltransferase</keyword>
<dbReference type="PANTHER" id="PTHR43646">
    <property type="entry name" value="GLYCOSYLTRANSFERASE"/>
    <property type="match status" value="1"/>
</dbReference>
<evidence type="ECO:0000313" key="7">
    <source>
        <dbReference type="Proteomes" id="UP000254919"/>
    </source>
</evidence>
<evidence type="ECO:0000256" key="5">
    <source>
        <dbReference type="ARBA" id="ARBA00023136"/>
    </source>
</evidence>
<dbReference type="PANTHER" id="PTHR43646:SF2">
    <property type="entry name" value="GLYCOSYLTRANSFERASE 2-LIKE DOMAIN-CONTAINING PROTEIN"/>
    <property type="match status" value="1"/>
</dbReference>
<dbReference type="GO" id="GO:0005886">
    <property type="term" value="C:plasma membrane"/>
    <property type="evidence" value="ECO:0007669"/>
    <property type="project" value="UniProtKB-SubCell"/>
</dbReference>
<organism evidence="6 7">
    <name type="scientific">Roseomonas mucosa</name>
    <dbReference type="NCBI Taxonomy" id="207340"/>
    <lineage>
        <taxon>Bacteria</taxon>
        <taxon>Pseudomonadati</taxon>
        <taxon>Pseudomonadota</taxon>
        <taxon>Alphaproteobacteria</taxon>
        <taxon>Acetobacterales</taxon>
        <taxon>Roseomonadaceae</taxon>
        <taxon>Roseomonas</taxon>
    </lineage>
</organism>
<keyword evidence="4 6" id="KW-0808">Transferase</keyword>
<keyword evidence="5" id="KW-0472">Membrane</keyword>
<dbReference type="GeneID" id="99633235"/>
<evidence type="ECO:0000313" key="6">
    <source>
        <dbReference type="EMBL" id="SUE40617.1"/>
    </source>
</evidence>
<accession>A0A379MZY3</accession>
<keyword evidence="2" id="KW-1003">Cell membrane</keyword>
<comment type="subcellular location">
    <subcellularLocation>
        <location evidence="1">Cell membrane</location>
    </subcellularLocation>
</comment>
<sequence>MIQIPDPLSLDRCVVCVPARNEAVALPRLVAALARQELCRDGGRLRLVVAANNCTDGTVPVLRGLATRYPALRLHVLELSLPPETAHVGVARARAMAEGAAWLREEGVEDGILLGTDADTRPPPHWVAANLAALAGADCVGGRIVIEDSGENPAPGWLRMMRERVDAYWSAVRELAHAIDPLPHDPPPRHGDHTGASLALLVRWYEAAGGVPPLPVGEDNALVAAVERAGGRLRHAPDVWVEVSARQEGRASGGMAGEMRRWRLLAESGSPHLLPGAGFWRRAFGRRRILRGAFHRGSWAEDAARLGLSAEVLARLALESPNDIAFVARAEPLLPPLPAEEAEIQAATGALEAMSRALSGTAEAV</sequence>
<dbReference type="Gene3D" id="3.90.550.10">
    <property type="entry name" value="Spore Coat Polysaccharide Biosynthesis Protein SpsA, Chain A"/>
    <property type="match status" value="1"/>
</dbReference>